<dbReference type="GeneID" id="109466934"/>
<dbReference type="Gene3D" id="2.60.40.10">
    <property type="entry name" value="Immunoglobulins"/>
    <property type="match status" value="1"/>
</dbReference>
<dbReference type="SUPFAM" id="SSF57184">
    <property type="entry name" value="Growth factor receptor domain"/>
    <property type="match status" value="1"/>
</dbReference>
<comment type="caution">
    <text evidence="6">Lacks conserved residue(s) required for the propagation of feature annotation.</text>
</comment>
<keyword evidence="3" id="KW-0677">Repeat</keyword>
<keyword evidence="2" id="KW-0732">Signal</keyword>
<dbReference type="PROSITE" id="PS50853">
    <property type="entry name" value="FN3"/>
    <property type="match status" value="1"/>
</dbReference>
<dbReference type="Gene3D" id="3.10.250.10">
    <property type="entry name" value="SRCR-like domain"/>
    <property type="match status" value="2"/>
</dbReference>
<evidence type="ECO:0000256" key="3">
    <source>
        <dbReference type="ARBA" id="ARBA00022737"/>
    </source>
</evidence>
<dbReference type="PROSITE" id="PS01187">
    <property type="entry name" value="EGF_CA"/>
    <property type="match status" value="1"/>
</dbReference>
<dbReference type="SMART" id="SM00060">
    <property type="entry name" value="FN3"/>
    <property type="match status" value="1"/>
</dbReference>
<dbReference type="InterPro" id="IPR053243">
    <property type="entry name" value="SJ_maturation_regulator"/>
</dbReference>
<evidence type="ECO:0000313" key="13">
    <source>
        <dbReference type="RefSeq" id="XP_019620366.1"/>
    </source>
</evidence>
<dbReference type="PANTHER" id="PTHR47653:SF1">
    <property type="entry name" value="DELETED IN MALIGNANT BRAIN TUMORS 1 PROTEIN"/>
    <property type="match status" value="1"/>
</dbReference>
<feature type="disulfide bond" evidence="7">
    <location>
        <begin position="111"/>
        <end position="121"/>
    </location>
</feature>
<dbReference type="InterPro" id="IPR055355">
    <property type="entry name" value="ZP-C"/>
</dbReference>
<evidence type="ECO:0000313" key="12">
    <source>
        <dbReference type="Proteomes" id="UP000515135"/>
    </source>
</evidence>
<dbReference type="SMART" id="SM00181">
    <property type="entry name" value="EGF"/>
    <property type="match status" value="4"/>
</dbReference>
<dbReference type="InterPro" id="IPR024731">
    <property type="entry name" value="NELL2-like_EGF"/>
</dbReference>
<feature type="domain" description="SRCR" evidence="9">
    <location>
        <begin position="42"/>
        <end position="142"/>
    </location>
</feature>
<dbReference type="GO" id="GO:0016020">
    <property type="term" value="C:membrane"/>
    <property type="evidence" value="ECO:0007669"/>
    <property type="project" value="InterPro"/>
</dbReference>
<dbReference type="InterPro" id="IPR000742">
    <property type="entry name" value="EGF"/>
</dbReference>
<evidence type="ECO:0000256" key="7">
    <source>
        <dbReference type="PROSITE-ProRule" id="PRU00196"/>
    </source>
</evidence>
<dbReference type="PROSITE" id="PS50026">
    <property type="entry name" value="EGF_3"/>
    <property type="match status" value="4"/>
</dbReference>
<sequence length="795" mass="85835">MLLSMHQVTYRTSGDRMDPRVSLPVGLLVLVLMGTCVTGQSVRLVDGSGAHEGRVEVVYSGRWGTICDDGWDINDARVVCRQLGFPGADEAKSSAFFGQGSRQIWMDDVNCAGSETGISQCSHIGWGSHNCGHHEDAGVICERPVRLVDGSGAHEGRVEVYYSGRWGTICDDGWDINDARVVCRQLGFPAAVEAKSSAFFGQGSGQIWMDDVNCAGSETVISQCRQRGWGSHNCGHQEDAGVVCTDINECSTGRHNCHSRATCTNTAGSFRCACNAGYSGNGVTCTDADECADITDDCSAHATCTNTDGSFTCACNSGYSGDGVTCTDVDECTNGTANCSAHATCTNYPGGFNCTCNAGYSGDGVTCADVDECADGTHNCHTDATCTNTVGSFTCTCNAGYTGDGVTCTAVSDLTFSDIEMDRMTLSWRASDDVRGYRLRYRHAGASYQDLSPPPAPGDTQATVRGLWADTEYNFTLTAFGEDDEDIGEISGTETTAEVIVNVECHEDHMSVTFPRKALTEVDVDTMHLLNDTCRATYTETEVTLRTGLQECGTIQESSEDKLIFSNEAFGSPVVHDNGAVRGATFSKSFQCEFVSQFVISQEQNILFNIPSPRVQVVTAENQFTFEMHMFPSANFAETYKSADYPVQVTPSDQLHFGLSVNSPLDNLELFALHCLATPSDDPEASPSVNIIQDGCDIDTTLQLNNVLSNDMALYYSIQSFTFPNVEDPSLVYIHCTMVVCFKDDPDSRCSEGCIPATRRRRAVSDMSEARVRRASETDETVTISQGPFQVVRGE</sequence>
<dbReference type="InterPro" id="IPR001190">
    <property type="entry name" value="SRCR"/>
</dbReference>
<dbReference type="Gene3D" id="2.10.25.10">
    <property type="entry name" value="Laminin"/>
    <property type="match status" value="4"/>
</dbReference>
<dbReference type="CDD" id="cd00063">
    <property type="entry name" value="FN3"/>
    <property type="match status" value="1"/>
</dbReference>
<dbReference type="PROSITE" id="PS51034">
    <property type="entry name" value="ZP_2"/>
    <property type="match status" value="1"/>
</dbReference>
<organism evidence="12 13">
    <name type="scientific">Branchiostoma belcheri</name>
    <name type="common">Amphioxus</name>
    <dbReference type="NCBI Taxonomy" id="7741"/>
    <lineage>
        <taxon>Eukaryota</taxon>
        <taxon>Metazoa</taxon>
        <taxon>Chordata</taxon>
        <taxon>Cephalochordata</taxon>
        <taxon>Leptocardii</taxon>
        <taxon>Amphioxiformes</taxon>
        <taxon>Branchiostomatidae</taxon>
        <taxon>Branchiostoma</taxon>
    </lineage>
</organism>
<dbReference type="InterPro" id="IPR048290">
    <property type="entry name" value="ZP_chr"/>
</dbReference>
<dbReference type="PRINTS" id="PR00258">
    <property type="entry name" value="SPERACTRCPTR"/>
</dbReference>
<feature type="domain" description="EGF-like" evidence="8">
    <location>
        <begin position="246"/>
        <end position="286"/>
    </location>
</feature>
<evidence type="ECO:0000256" key="6">
    <source>
        <dbReference type="PROSITE-ProRule" id="PRU00076"/>
    </source>
</evidence>
<dbReference type="Pfam" id="PF00530">
    <property type="entry name" value="SRCR"/>
    <property type="match status" value="2"/>
</dbReference>
<feature type="disulfide bond" evidence="7">
    <location>
        <begin position="214"/>
        <end position="224"/>
    </location>
</feature>
<dbReference type="InterPro" id="IPR001881">
    <property type="entry name" value="EGF-like_Ca-bd_dom"/>
</dbReference>
<protein>
    <submittedName>
        <fullName evidence="13">Oncoprotein-induced transcript 3 protein-like</fullName>
    </submittedName>
</protein>
<proteinExistence type="predicted"/>
<dbReference type="SUPFAM" id="SSF56487">
    <property type="entry name" value="SRCR-like"/>
    <property type="match status" value="2"/>
</dbReference>
<evidence type="ECO:0000259" key="10">
    <source>
        <dbReference type="PROSITE" id="PS50853"/>
    </source>
</evidence>
<dbReference type="SUPFAM" id="SSF57196">
    <property type="entry name" value="EGF/Laminin"/>
    <property type="match status" value="1"/>
</dbReference>
<name>A0A6P4YSW1_BRABE</name>
<feature type="disulfide bond" evidence="7">
    <location>
        <begin position="67"/>
        <end position="131"/>
    </location>
</feature>
<evidence type="ECO:0000256" key="4">
    <source>
        <dbReference type="ARBA" id="ARBA00023157"/>
    </source>
</evidence>
<feature type="disulfide bond" evidence="7">
    <location>
        <begin position="170"/>
        <end position="234"/>
    </location>
</feature>
<dbReference type="SMART" id="SM00241">
    <property type="entry name" value="ZP"/>
    <property type="match status" value="1"/>
</dbReference>
<dbReference type="InterPro" id="IPR000152">
    <property type="entry name" value="EGF-type_Asp/Asn_hydroxyl_site"/>
</dbReference>
<dbReference type="PROSITE" id="PS01186">
    <property type="entry name" value="EGF_2"/>
    <property type="match status" value="4"/>
</dbReference>
<dbReference type="InterPro" id="IPR001507">
    <property type="entry name" value="ZP_dom"/>
</dbReference>
<dbReference type="PROSITE" id="PS00010">
    <property type="entry name" value="ASX_HYDROXYL"/>
    <property type="match status" value="4"/>
</dbReference>
<dbReference type="PRINTS" id="PR00023">
    <property type="entry name" value="ZPELLUCIDA"/>
</dbReference>
<evidence type="ECO:0000256" key="2">
    <source>
        <dbReference type="ARBA" id="ARBA00022729"/>
    </source>
</evidence>
<dbReference type="FunFam" id="2.10.25.10:FF:000038">
    <property type="entry name" value="Fibrillin 2"/>
    <property type="match status" value="4"/>
</dbReference>
<dbReference type="SMART" id="SM00202">
    <property type="entry name" value="SR"/>
    <property type="match status" value="2"/>
</dbReference>
<feature type="disulfide bond" evidence="7">
    <location>
        <begin position="183"/>
        <end position="244"/>
    </location>
</feature>
<dbReference type="Proteomes" id="UP000515135">
    <property type="component" value="Unplaced"/>
</dbReference>
<dbReference type="CDD" id="cd00054">
    <property type="entry name" value="EGF_CA"/>
    <property type="match status" value="4"/>
</dbReference>
<dbReference type="InterPro" id="IPR036772">
    <property type="entry name" value="SRCR-like_dom_sf"/>
</dbReference>
<dbReference type="GO" id="GO:0045217">
    <property type="term" value="P:cell-cell junction maintenance"/>
    <property type="evidence" value="ECO:0007669"/>
    <property type="project" value="TreeGrafter"/>
</dbReference>
<dbReference type="KEGG" id="bbel:109466934"/>
<dbReference type="InterPro" id="IPR009030">
    <property type="entry name" value="Growth_fac_rcpt_cys_sf"/>
</dbReference>
<keyword evidence="4 7" id="KW-1015">Disulfide bond</keyword>
<dbReference type="SUPFAM" id="SSF49265">
    <property type="entry name" value="Fibronectin type III"/>
    <property type="match status" value="1"/>
</dbReference>
<evidence type="ECO:0000259" key="9">
    <source>
        <dbReference type="PROSITE" id="PS50287"/>
    </source>
</evidence>
<evidence type="ECO:0000256" key="5">
    <source>
        <dbReference type="ARBA" id="ARBA00023180"/>
    </source>
</evidence>
<dbReference type="PROSITE" id="PS00420">
    <property type="entry name" value="SRCR_1"/>
    <property type="match status" value="2"/>
</dbReference>
<feature type="domain" description="Fibronectin type-III" evidence="10">
    <location>
        <begin position="410"/>
        <end position="499"/>
    </location>
</feature>
<reference evidence="13" key="1">
    <citation type="submission" date="2025-08" db="UniProtKB">
        <authorList>
            <consortium name="RefSeq"/>
        </authorList>
    </citation>
    <scope>IDENTIFICATION</scope>
    <source>
        <tissue evidence="13">Gonad</tissue>
    </source>
</reference>
<dbReference type="Pfam" id="PF00100">
    <property type="entry name" value="Zona_pellucida"/>
    <property type="match status" value="1"/>
</dbReference>
<dbReference type="Gene3D" id="2.60.40.3210">
    <property type="entry name" value="Zona pellucida, ZP-N domain"/>
    <property type="match status" value="1"/>
</dbReference>
<keyword evidence="1 6" id="KW-0245">EGF-like domain</keyword>
<dbReference type="PROSITE" id="PS50287">
    <property type="entry name" value="SRCR_2"/>
    <property type="match status" value="2"/>
</dbReference>
<dbReference type="InterPro" id="IPR003961">
    <property type="entry name" value="FN3_dom"/>
</dbReference>
<dbReference type="OrthoDB" id="10063988at2759"/>
<feature type="domain" description="EGF-like" evidence="8">
    <location>
        <begin position="369"/>
        <end position="409"/>
    </location>
</feature>
<accession>A0A6P4YSW1</accession>
<evidence type="ECO:0000259" key="8">
    <source>
        <dbReference type="PROSITE" id="PS50026"/>
    </source>
</evidence>
<dbReference type="Gene3D" id="2.60.40.4100">
    <property type="entry name" value="Zona pellucida, ZP-C domain"/>
    <property type="match status" value="1"/>
</dbReference>
<feature type="domain" description="EGF-like" evidence="8">
    <location>
        <begin position="287"/>
        <end position="327"/>
    </location>
</feature>
<feature type="domain" description="EGF-like" evidence="8">
    <location>
        <begin position="328"/>
        <end position="368"/>
    </location>
</feature>
<dbReference type="InterPro" id="IPR042235">
    <property type="entry name" value="ZP-C_dom"/>
</dbReference>
<feature type="non-terminal residue" evidence="13">
    <location>
        <position position="795"/>
    </location>
</feature>
<keyword evidence="5" id="KW-0325">Glycoprotein</keyword>
<dbReference type="InterPro" id="IPR018097">
    <property type="entry name" value="EGF_Ca-bd_CS"/>
</dbReference>
<dbReference type="SMART" id="SM00179">
    <property type="entry name" value="EGF_CA"/>
    <property type="match status" value="4"/>
</dbReference>
<feature type="domain" description="SRCR" evidence="9">
    <location>
        <begin position="145"/>
        <end position="245"/>
    </location>
</feature>
<dbReference type="RefSeq" id="XP_019620366.1">
    <property type="nucleotide sequence ID" value="XM_019764807.1"/>
</dbReference>
<keyword evidence="12" id="KW-1185">Reference proteome</keyword>
<dbReference type="AlphaFoldDB" id="A0A6P4YSW1"/>
<dbReference type="InterPro" id="IPR036116">
    <property type="entry name" value="FN3_sf"/>
</dbReference>
<dbReference type="Pfam" id="PF12947">
    <property type="entry name" value="EGF_3"/>
    <property type="match status" value="4"/>
</dbReference>
<dbReference type="GO" id="GO:0005509">
    <property type="term" value="F:calcium ion binding"/>
    <property type="evidence" value="ECO:0007669"/>
    <property type="project" value="InterPro"/>
</dbReference>
<dbReference type="PANTHER" id="PTHR47653">
    <property type="entry name" value="PROTEIN BARK BEETLE"/>
    <property type="match status" value="1"/>
</dbReference>
<evidence type="ECO:0000259" key="11">
    <source>
        <dbReference type="PROSITE" id="PS51034"/>
    </source>
</evidence>
<evidence type="ECO:0000256" key="1">
    <source>
        <dbReference type="ARBA" id="ARBA00022536"/>
    </source>
</evidence>
<dbReference type="Pfam" id="PF00041">
    <property type="entry name" value="fn3"/>
    <property type="match status" value="1"/>
</dbReference>
<dbReference type="InterPro" id="IPR013783">
    <property type="entry name" value="Ig-like_fold"/>
</dbReference>
<feature type="disulfide bond" evidence="7">
    <location>
        <begin position="80"/>
        <end position="141"/>
    </location>
</feature>
<dbReference type="FunFam" id="3.10.250.10:FF:000006">
    <property type="entry name" value="neurotrypsin isoform X2"/>
    <property type="match status" value="2"/>
</dbReference>
<gene>
    <name evidence="13" type="primary">LOC109466934</name>
</gene>
<feature type="domain" description="ZP" evidence="11">
    <location>
        <begin position="504"/>
        <end position="757"/>
    </location>
</feature>